<dbReference type="InterPro" id="IPR050833">
    <property type="entry name" value="Poly_Biosynth_Transport"/>
</dbReference>
<feature type="transmembrane region" description="Helical" evidence="6">
    <location>
        <begin position="464"/>
        <end position="482"/>
    </location>
</feature>
<dbReference type="InterPro" id="IPR002797">
    <property type="entry name" value="Polysacc_synth"/>
</dbReference>
<keyword evidence="2" id="KW-1003">Cell membrane</keyword>
<accession>A0A4Q7VL19</accession>
<comment type="subcellular location">
    <subcellularLocation>
        <location evidence="1">Cell membrane</location>
        <topology evidence="1">Multi-pass membrane protein</topology>
    </subcellularLocation>
</comment>
<evidence type="ECO:0000256" key="6">
    <source>
        <dbReference type="SAM" id="Phobius"/>
    </source>
</evidence>
<evidence type="ECO:0000313" key="7">
    <source>
        <dbReference type="EMBL" id="RZT96797.1"/>
    </source>
</evidence>
<organism evidence="7 8">
    <name type="scientific">Ancylomarina subtilis</name>
    <dbReference type="NCBI Taxonomy" id="1639035"/>
    <lineage>
        <taxon>Bacteria</taxon>
        <taxon>Pseudomonadati</taxon>
        <taxon>Bacteroidota</taxon>
        <taxon>Bacteroidia</taxon>
        <taxon>Marinilabiliales</taxon>
        <taxon>Marinifilaceae</taxon>
        <taxon>Ancylomarina</taxon>
    </lineage>
</organism>
<feature type="transmembrane region" description="Helical" evidence="6">
    <location>
        <begin position="434"/>
        <end position="452"/>
    </location>
</feature>
<dbReference type="PANTHER" id="PTHR30250:SF26">
    <property type="entry name" value="PSMA PROTEIN"/>
    <property type="match status" value="1"/>
</dbReference>
<dbReference type="Proteomes" id="UP000293562">
    <property type="component" value="Unassembled WGS sequence"/>
</dbReference>
<dbReference type="RefSeq" id="WP_130306880.1">
    <property type="nucleotide sequence ID" value="NZ_SHKN01000001.1"/>
</dbReference>
<feature type="transmembrane region" description="Helical" evidence="6">
    <location>
        <begin position="84"/>
        <end position="105"/>
    </location>
</feature>
<evidence type="ECO:0000313" key="8">
    <source>
        <dbReference type="Proteomes" id="UP000293562"/>
    </source>
</evidence>
<comment type="caution">
    <text evidence="7">The sequence shown here is derived from an EMBL/GenBank/DDBJ whole genome shotgun (WGS) entry which is preliminary data.</text>
</comment>
<feature type="transmembrane region" description="Helical" evidence="6">
    <location>
        <begin position="161"/>
        <end position="178"/>
    </location>
</feature>
<keyword evidence="3 6" id="KW-0812">Transmembrane</keyword>
<dbReference type="AlphaFoldDB" id="A0A4Q7VL19"/>
<gene>
    <name evidence="7" type="ORF">EV201_1447</name>
</gene>
<keyword evidence="4 6" id="KW-1133">Transmembrane helix</keyword>
<feature type="transmembrane region" description="Helical" evidence="6">
    <location>
        <begin position="125"/>
        <end position="149"/>
    </location>
</feature>
<reference evidence="7 8" key="1">
    <citation type="submission" date="2019-02" db="EMBL/GenBank/DDBJ databases">
        <title>Genomic Encyclopedia of Type Strains, Phase IV (KMG-IV): sequencing the most valuable type-strain genomes for metagenomic binning, comparative biology and taxonomic classification.</title>
        <authorList>
            <person name="Goeker M."/>
        </authorList>
    </citation>
    <scope>NUCLEOTIDE SEQUENCE [LARGE SCALE GENOMIC DNA]</scope>
    <source>
        <strain evidence="7 8">DSM 28825</strain>
    </source>
</reference>
<dbReference type="OrthoDB" id="5751261at2"/>
<protein>
    <submittedName>
        <fullName evidence="7">O-antigen/teichoic acid export membrane protein</fullName>
    </submittedName>
</protein>
<evidence type="ECO:0000256" key="5">
    <source>
        <dbReference type="ARBA" id="ARBA00023136"/>
    </source>
</evidence>
<feature type="transmembrane region" description="Helical" evidence="6">
    <location>
        <begin position="370"/>
        <end position="391"/>
    </location>
</feature>
<evidence type="ECO:0000256" key="2">
    <source>
        <dbReference type="ARBA" id="ARBA00022475"/>
    </source>
</evidence>
<sequence length="508" mass="56693">MSQLKKGALLSYLSIILTNIVGLVLTPFIIHKLGDAEYGLYTLIGAFVGYISVLDFGLNNAIIRFVAKYLAEGDKKGEQNFLAISMWIYGAISLLVVLLGVALYFSLDVMFSDSLTESEIGKAKIMFILLVFNMAITLPGGAFSAICSAYEHFVFPRMINILRYLVRSFLVVGLLLLGGDAIGLVVLDTLMNLMVILFNGYYVLKKLGVTFKLHKFEMGFVKQIFSYSVWIFVFAIVQQFQLRGGQVIIGIKLDSVSVAIYAVGILLGNYYSSFSGAISSVFLPRATQMMVANASGAELTSMMVRIGRLSLIVLLAILGAFILFGQQFILLWVGSTYYIAWKIGLVIMLAYTIPLAQNFANSLLEANNKFYFKALVYLLFITLGTIIGWFLIDSLGILGVTYGIVLGWLIALVVVNVYYSRKLKLDILSFFKGLFKRILPTFLIILIIGSFIRELPGTGWLNFGIKNLLFLAIYALLMYFFAINNSEKTIILDLLKDLILKFKWQFKS</sequence>
<evidence type="ECO:0000256" key="4">
    <source>
        <dbReference type="ARBA" id="ARBA00022989"/>
    </source>
</evidence>
<feature type="transmembrane region" description="Helical" evidence="6">
    <location>
        <begin position="260"/>
        <end position="283"/>
    </location>
</feature>
<evidence type="ECO:0000256" key="3">
    <source>
        <dbReference type="ARBA" id="ARBA00022692"/>
    </source>
</evidence>
<evidence type="ECO:0000256" key="1">
    <source>
        <dbReference type="ARBA" id="ARBA00004651"/>
    </source>
</evidence>
<feature type="transmembrane region" description="Helical" evidence="6">
    <location>
        <begin position="224"/>
        <end position="240"/>
    </location>
</feature>
<feature type="transmembrane region" description="Helical" evidence="6">
    <location>
        <begin position="339"/>
        <end position="358"/>
    </location>
</feature>
<dbReference type="PANTHER" id="PTHR30250">
    <property type="entry name" value="PST FAMILY PREDICTED COLANIC ACID TRANSPORTER"/>
    <property type="match status" value="1"/>
</dbReference>
<feature type="transmembrane region" description="Helical" evidence="6">
    <location>
        <begin position="184"/>
        <end position="204"/>
    </location>
</feature>
<dbReference type="Pfam" id="PF01943">
    <property type="entry name" value="Polysacc_synt"/>
    <property type="match status" value="1"/>
</dbReference>
<proteinExistence type="predicted"/>
<feature type="transmembrane region" description="Helical" evidence="6">
    <location>
        <begin position="9"/>
        <end position="30"/>
    </location>
</feature>
<keyword evidence="5 6" id="KW-0472">Membrane</keyword>
<name>A0A4Q7VL19_9BACT</name>
<feature type="transmembrane region" description="Helical" evidence="6">
    <location>
        <begin position="397"/>
        <end position="419"/>
    </location>
</feature>
<feature type="transmembrane region" description="Helical" evidence="6">
    <location>
        <begin position="311"/>
        <end position="333"/>
    </location>
</feature>
<feature type="transmembrane region" description="Helical" evidence="6">
    <location>
        <begin position="42"/>
        <end position="63"/>
    </location>
</feature>
<keyword evidence="8" id="KW-1185">Reference proteome</keyword>
<dbReference type="EMBL" id="SHKN01000001">
    <property type="protein sequence ID" value="RZT96797.1"/>
    <property type="molecule type" value="Genomic_DNA"/>
</dbReference>
<dbReference type="GO" id="GO:0005886">
    <property type="term" value="C:plasma membrane"/>
    <property type="evidence" value="ECO:0007669"/>
    <property type="project" value="UniProtKB-SubCell"/>
</dbReference>